<dbReference type="Proteomes" id="UP000600101">
    <property type="component" value="Unassembled WGS sequence"/>
</dbReference>
<dbReference type="RefSeq" id="WP_186770881.1">
    <property type="nucleotide sequence ID" value="NZ_JACOMF010000012.1"/>
</dbReference>
<reference evidence="1" key="1">
    <citation type="submission" date="2020-08" db="EMBL/GenBank/DDBJ databases">
        <authorList>
            <person name="Hu Y."/>
            <person name="Nguyen S.V."/>
            <person name="Li F."/>
            <person name="Fanning S."/>
        </authorList>
    </citation>
    <scope>NUCLEOTIDE SEQUENCE</scope>
    <source>
        <strain evidence="1">SYSU D8009</strain>
    </source>
</reference>
<evidence type="ECO:0000313" key="2">
    <source>
        <dbReference type="Proteomes" id="UP000600101"/>
    </source>
</evidence>
<dbReference type="EMBL" id="JACOMF010000012">
    <property type="protein sequence ID" value="MBC4016109.1"/>
    <property type="molecule type" value="Genomic_DNA"/>
</dbReference>
<organism evidence="1 2">
    <name type="scientific">Siccirubricoccus deserti</name>
    <dbReference type="NCBI Taxonomy" id="2013562"/>
    <lineage>
        <taxon>Bacteria</taxon>
        <taxon>Pseudomonadati</taxon>
        <taxon>Pseudomonadota</taxon>
        <taxon>Alphaproteobacteria</taxon>
        <taxon>Acetobacterales</taxon>
        <taxon>Roseomonadaceae</taxon>
        <taxon>Siccirubricoccus</taxon>
    </lineage>
</organism>
<gene>
    <name evidence="1" type="ORF">H7965_12320</name>
</gene>
<comment type="caution">
    <text evidence="1">The sequence shown here is derived from an EMBL/GenBank/DDBJ whole genome shotgun (WGS) entry which is preliminary data.</text>
</comment>
<dbReference type="AlphaFoldDB" id="A0A9X0QY30"/>
<evidence type="ECO:0000313" key="1">
    <source>
        <dbReference type="EMBL" id="MBC4016109.1"/>
    </source>
</evidence>
<accession>A0A9X0QY30</accession>
<keyword evidence="2" id="KW-1185">Reference proteome</keyword>
<proteinExistence type="predicted"/>
<name>A0A9X0QY30_9PROT</name>
<sequence length="56" mass="6072">MPQWNTVDAVPQTHASFMNGTGYGAAGQLWDSKEAVPIQGIFMLKLKQHQGSLEVG</sequence>
<protein>
    <submittedName>
        <fullName evidence="1">Uncharacterized protein</fullName>
    </submittedName>
</protein>